<feature type="domain" description="EamA" evidence="3">
    <location>
        <begin position="44"/>
        <end position="175"/>
    </location>
</feature>
<reference evidence="4 5" key="1">
    <citation type="submission" date="2018-09" db="EMBL/GenBank/DDBJ databases">
        <title>Characterization of the phylogenetic diversity of five novel species belonging to the genus Bifidobacterium.</title>
        <authorList>
            <person name="Lugli G.A."/>
            <person name="Duranti S."/>
            <person name="Milani C."/>
        </authorList>
    </citation>
    <scope>NUCLEOTIDE SEQUENCE [LARGE SCALE GENOMIC DNA]</scope>
    <source>
        <strain evidence="4 5">2034B</strain>
    </source>
</reference>
<comment type="similarity">
    <text evidence="1">Belongs to the EamA transporter family.</text>
</comment>
<feature type="transmembrane region" description="Helical" evidence="2">
    <location>
        <begin position="40"/>
        <end position="64"/>
    </location>
</feature>
<proteinExistence type="inferred from homology"/>
<protein>
    <submittedName>
        <fullName evidence="4">Threonine/homoserine efflux transporter</fullName>
    </submittedName>
</protein>
<dbReference type="EMBL" id="QXGL01000004">
    <property type="protein sequence ID" value="RSX52892.1"/>
    <property type="molecule type" value="Genomic_DNA"/>
</dbReference>
<keyword evidence="2" id="KW-0812">Transmembrane</keyword>
<dbReference type="PANTHER" id="PTHR22911:SF37">
    <property type="entry name" value="THREONINE_HOMOSERINE EXPORTER RHTA"/>
    <property type="match status" value="1"/>
</dbReference>
<evidence type="ECO:0000259" key="3">
    <source>
        <dbReference type="Pfam" id="PF00892"/>
    </source>
</evidence>
<sequence length="339" mass="36091">MFVRVRVQVGLRRAAVRSRPNMGASVASVKKVVLDVLNRVPVFLIVVGEAIFMYAATLVAKLAFTQLDPLYAVWYRVGFTALLLIAWRRPWRADKRAGLPHTVRDWVVVVACGVSIMLMNTMFYVAISNMNVGIAVAIEFVGPLTVAVIAGRSWRERLGIAVAAAGVLLLAGMSLAAPTGSRFLIGLIAILIGGSMWGVYIVMGRRVAARGNSLDNLSVGMLAGWVLQSLVLAVPAVRHTIAPKAGATWAVGPAGALKLVGLLLVVAVFASFMPYVIDQVIMRRTTSGAFSVMQSINPAVAVFIGLLFGEIPTVWDLIGVALVIVAVVITFSGDTNPAK</sequence>
<evidence type="ECO:0000313" key="4">
    <source>
        <dbReference type="EMBL" id="RSX52892.1"/>
    </source>
</evidence>
<dbReference type="GO" id="GO:0015565">
    <property type="term" value="F:threonine efflux transmembrane transporter activity"/>
    <property type="evidence" value="ECO:0007669"/>
    <property type="project" value="TreeGrafter"/>
</dbReference>
<dbReference type="Proteomes" id="UP000287533">
    <property type="component" value="Unassembled WGS sequence"/>
</dbReference>
<feature type="transmembrane region" description="Helical" evidence="2">
    <location>
        <begin position="256"/>
        <end position="277"/>
    </location>
</feature>
<feature type="transmembrane region" description="Helical" evidence="2">
    <location>
        <begin position="289"/>
        <end position="308"/>
    </location>
</feature>
<feature type="transmembrane region" description="Helical" evidence="2">
    <location>
        <begin position="183"/>
        <end position="202"/>
    </location>
</feature>
<evidence type="ECO:0000256" key="1">
    <source>
        <dbReference type="ARBA" id="ARBA00007362"/>
    </source>
</evidence>
<dbReference type="AlphaFoldDB" id="A0A430FJC7"/>
<comment type="caution">
    <text evidence="4">The sequence shown here is derived from an EMBL/GenBank/DDBJ whole genome shotgun (WGS) entry which is preliminary data.</text>
</comment>
<keyword evidence="2" id="KW-1133">Transmembrane helix</keyword>
<accession>A0A430FJC7</accession>
<feature type="transmembrane region" description="Helical" evidence="2">
    <location>
        <begin position="133"/>
        <end position="151"/>
    </location>
</feature>
<dbReference type="PANTHER" id="PTHR22911">
    <property type="entry name" value="ACYL-MALONYL CONDENSING ENZYME-RELATED"/>
    <property type="match status" value="1"/>
</dbReference>
<evidence type="ECO:0000313" key="5">
    <source>
        <dbReference type="Proteomes" id="UP000287533"/>
    </source>
</evidence>
<keyword evidence="5" id="KW-1185">Reference proteome</keyword>
<evidence type="ECO:0000256" key="2">
    <source>
        <dbReference type="SAM" id="Phobius"/>
    </source>
</evidence>
<feature type="transmembrane region" description="Helical" evidence="2">
    <location>
        <begin position="70"/>
        <end position="87"/>
    </location>
</feature>
<dbReference type="InterPro" id="IPR000620">
    <property type="entry name" value="EamA_dom"/>
</dbReference>
<dbReference type="InterPro" id="IPR037185">
    <property type="entry name" value="EmrE-like"/>
</dbReference>
<dbReference type="Pfam" id="PF00892">
    <property type="entry name" value="EamA"/>
    <property type="match status" value="2"/>
</dbReference>
<feature type="transmembrane region" description="Helical" evidence="2">
    <location>
        <begin position="107"/>
        <end position="127"/>
    </location>
</feature>
<organism evidence="4 5">
    <name type="scientific">Bifidobacterium goeldii</name>
    <dbReference type="NCBI Taxonomy" id="2306975"/>
    <lineage>
        <taxon>Bacteria</taxon>
        <taxon>Bacillati</taxon>
        <taxon>Actinomycetota</taxon>
        <taxon>Actinomycetes</taxon>
        <taxon>Bifidobacteriales</taxon>
        <taxon>Bifidobacteriaceae</taxon>
        <taxon>Bifidobacterium</taxon>
    </lineage>
</organism>
<keyword evidence="2" id="KW-0472">Membrane</keyword>
<feature type="domain" description="EamA" evidence="3">
    <location>
        <begin position="185"/>
        <end position="331"/>
    </location>
</feature>
<name>A0A430FJC7_9BIFI</name>
<feature type="transmembrane region" description="Helical" evidence="2">
    <location>
        <begin position="158"/>
        <end position="177"/>
    </location>
</feature>
<feature type="transmembrane region" description="Helical" evidence="2">
    <location>
        <begin position="214"/>
        <end position="236"/>
    </location>
</feature>
<dbReference type="GO" id="GO:0005886">
    <property type="term" value="C:plasma membrane"/>
    <property type="evidence" value="ECO:0007669"/>
    <property type="project" value="TreeGrafter"/>
</dbReference>
<gene>
    <name evidence="4" type="ORF">D2E25_1463</name>
</gene>
<dbReference type="SUPFAM" id="SSF103481">
    <property type="entry name" value="Multidrug resistance efflux transporter EmrE"/>
    <property type="match status" value="2"/>
</dbReference>
<feature type="transmembrane region" description="Helical" evidence="2">
    <location>
        <begin position="314"/>
        <end position="333"/>
    </location>
</feature>